<gene>
    <name evidence="1" type="ORF">SAMN05192573_107190</name>
</gene>
<name>A0A1G8AGP0_9SPHI</name>
<evidence type="ECO:0000313" key="2">
    <source>
        <dbReference type="Proteomes" id="UP000199705"/>
    </source>
</evidence>
<dbReference type="AlphaFoldDB" id="A0A1G8AGP0"/>
<organism evidence="1 2">
    <name type="scientific">Mucilaginibacter gossypii</name>
    <dbReference type="NCBI Taxonomy" id="551996"/>
    <lineage>
        <taxon>Bacteria</taxon>
        <taxon>Pseudomonadati</taxon>
        <taxon>Bacteroidota</taxon>
        <taxon>Sphingobacteriia</taxon>
        <taxon>Sphingobacteriales</taxon>
        <taxon>Sphingobacteriaceae</taxon>
        <taxon>Mucilaginibacter</taxon>
    </lineage>
</organism>
<dbReference type="RefSeq" id="WP_091168868.1">
    <property type="nucleotide sequence ID" value="NZ_FNCG01000007.1"/>
</dbReference>
<dbReference type="EMBL" id="FNCG01000007">
    <property type="protein sequence ID" value="SDH20049.1"/>
    <property type="molecule type" value="Genomic_DNA"/>
</dbReference>
<reference evidence="2" key="1">
    <citation type="submission" date="2016-10" db="EMBL/GenBank/DDBJ databases">
        <authorList>
            <person name="Varghese N."/>
            <person name="Submissions S."/>
        </authorList>
    </citation>
    <scope>NUCLEOTIDE SEQUENCE [LARGE SCALE GENOMIC DNA]</scope>
    <source>
        <strain evidence="2">Gh-67</strain>
    </source>
</reference>
<dbReference type="STRING" id="551996.SAMN05192573_107190"/>
<evidence type="ECO:0000313" key="1">
    <source>
        <dbReference type="EMBL" id="SDH20049.1"/>
    </source>
</evidence>
<sequence>MTDIERFNLYWLNHAMTAPVASAEQYYYDAHTKKFFTERSGVLFDMVDLPLTAPASERLVERLAGIDAETSEIVEIPRLNIRDKVSVQLLFLSKFPGIIHEEKLRLAAEQQQDAQGFVLDKLDAMDPVLFPLSGYWEDFKLKTIQYYLEKFTGIIGITLKMF</sequence>
<protein>
    <submittedName>
        <fullName evidence="1">Uncharacterized protein</fullName>
    </submittedName>
</protein>
<proteinExistence type="predicted"/>
<keyword evidence="2" id="KW-1185">Reference proteome</keyword>
<dbReference type="Proteomes" id="UP000199705">
    <property type="component" value="Unassembled WGS sequence"/>
</dbReference>
<accession>A0A1G8AGP0</accession>